<comment type="caution">
    <text evidence="2">The sequence shown here is derived from an EMBL/GenBank/DDBJ whole genome shotgun (WGS) entry which is preliminary data.</text>
</comment>
<dbReference type="RefSeq" id="WP_062076234.1">
    <property type="nucleotide sequence ID" value="NZ_BBRC01000021.1"/>
</dbReference>
<dbReference type="Proteomes" id="UP000547973">
    <property type="component" value="Unassembled WGS sequence"/>
</dbReference>
<reference evidence="2 3" key="1">
    <citation type="submission" date="2020-07" db="EMBL/GenBank/DDBJ databases">
        <title>Sequencing the genomes of 1000 actinobacteria strains.</title>
        <authorList>
            <person name="Klenk H.-P."/>
        </authorList>
    </citation>
    <scope>NUCLEOTIDE SEQUENCE [LARGE SCALE GENOMIC DNA]</scope>
    <source>
        <strain evidence="2 3">DSM 19970</strain>
    </source>
</reference>
<evidence type="ECO:0000313" key="2">
    <source>
        <dbReference type="EMBL" id="NYI41727.1"/>
    </source>
</evidence>
<accession>A0A7Y9ZAE1</accession>
<proteinExistence type="predicted"/>
<keyword evidence="1" id="KW-1133">Transmembrane helix</keyword>
<dbReference type="EMBL" id="JACBZO010000001">
    <property type="protein sequence ID" value="NYI41727.1"/>
    <property type="molecule type" value="Genomic_DNA"/>
</dbReference>
<keyword evidence="1" id="KW-0812">Transmembrane</keyword>
<evidence type="ECO:0000256" key="1">
    <source>
        <dbReference type="SAM" id="Phobius"/>
    </source>
</evidence>
<sequence>MTDSARSIIPLDLVGAKGKVEVTGALGIIARVQIDGERARPQRGGWSIPLKKGGETKLLVKGFLPGFQRFTWNGDTALQLGAHVRLPEKIAMFAPFLLMVVSVFLVPISLALFMMGIPIVKNPLMPRALRVAIPIINTIAASIAWIALASMVGPKH</sequence>
<gene>
    <name evidence="2" type="ORF">BKA03_001846</name>
</gene>
<protein>
    <submittedName>
        <fullName evidence="2">Uncharacterized protein</fullName>
    </submittedName>
</protein>
<evidence type="ECO:0000313" key="3">
    <source>
        <dbReference type="Proteomes" id="UP000547973"/>
    </source>
</evidence>
<keyword evidence="3" id="KW-1185">Reference proteome</keyword>
<dbReference type="OrthoDB" id="5146879at2"/>
<keyword evidence="1" id="KW-0472">Membrane</keyword>
<name>A0A7Y9ZAE1_9MICO</name>
<organism evidence="2 3">
    <name type="scientific">Demequina lutea</name>
    <dbReference type="NCBI Taxonomy" id="431489"/>
    <lineage>
        <taxon>Bacteria</taxon>
        <taxon>Bacillati</taxon>
        <taxon>Actinomycetota</taxon>
        <taxon>Actinomycetes</taxon>
        <taxon>Micrococcales</taxon>
        <taxon>Demequinaceae</taxon>
        <taxon>Demequina</taxon>
    </lineage>
</organism>
<feature type="transmembrane region" description="Helical" evidence="1">
    <location>
        <begin position="93"/>
        <end position="119"/>
    </location>
</feature>
<feature type="transmembrane region" description="Helical" evidence="1">
    <location>
        <begin position="131"/>
        <end position="152"/>
    </location>
</feature>
<dbReference type="AlphaFoldDB" id="A0A7Y9ZAE1"/>